<evidence type="ECO:0000313" key="2">
    <source>
        <dbReference type="Proteomes" id="UP000078486"/>
    </source>
</evidence>
<comment type="caution">
    <text evidence="1">The sequence shown here is derived from an EMBL/GenBank/DDBJ whole genome shotgun (WGS) entry which is preliminary data.</text>
</comment>
<gene>
    <name evidence="1" type="ORF">AW736_21520</name>
</gene>
<dbReference type="OrthoDB" id="5914937at2"/>
<dbReference type="STRING" id="1184151.AW736_21520"/>
<keyword evidence="2" id="KW-1185">Reference proteome</keyword>
<proteinExistence type="predicted"/>
<dbReference type="EMBL" id="LRRQ01000152">
    <property type="protein sequence ID" value="OAM87971.1"/>
    <property type="molecule type" value="Genomic_DNA"/>
</dbReference>
<sequence length="308" mass="33748">MKQSKTDYRGGEAIVLSTDALELTITTSVGPRITSLRSLTAKGKGAGQNLFLEIPASEPRAHGMYLRGGHRLWHSPEHIVRTYQPDDDPLAVKPLPKGIALAQPVEAKTGIQKAVKIELIGERTIRVTHALTNQGLWAVELAPWALTMLRAGGYAVLPLPPKGDHAAGDLLPGYSLVPWTYTDLALPVWEFNRDFIGVNVPKCKQAQKFGITNYPGWTAYWNEGTAFVKHAAVRPGCMYPDLGCAFEVFTNGQMIELETLAPLQKLEPGQSATHVEHWTLIDGLEKPATAPTFDALKTAVEKWVKGLR</sequence>
<dbReference type="RefSeq" id="WP_068772329.1">
    <property type="nucleotide sequence ID" value="NZ_CP109796.1"/>
</dbReference>
<name>A0A178IEB9_9BACT</name>
<dbReference type="AlphaFoldDB" id="A0A178IEB9"/>
<dbReference type="Proteomes" id="UP000078486">
    <property type="component" value="Unassembled WGS sequence"/>
</dbReference>
<accession>A0A178IEB9</accession>
<evidence type="ECO:0000313" key="1">
    <source>
        <dbReference type="EMBL" id="OAM87971.1"/>
    </source>
</evidence>
<reference evidence="1 2" key="1">
    <citation type="submission" date="2016-01" db="EMBL/GenBank/DDBJ databases">
        <title>High potential of lignocellulose degradation of a new Verrucomicrobia species.</title>
        <authorList>
            <person name="Wang Y."/>
            <person name="Shi Y."/>
            <person name="Qiu Z."/>
            <person name="Liu S."/>
            <person name="Yang H."/>
        </authorList>
    </citation>
    <scope>NUCLEOTIDE SEQUENCE [LARGE SCALE GENOMIC DNA]</scope>
    <source>
        <strain evidence="1 2">TSB47</strain>
    </source>
</reference>
<organism evidence="1 2">
    <name type="scientific">Termitidicoccus mucosus</name>
    <dbReference type="NCBI Taxonomy" id="1184151"/>
    <lineage>
        <taxon>Bacteria</taxon>
        <taxon>Pseudomonadati</taxon>
        <taxon>Verrucomicrobiota</taxon>
        <taxon>Opitutia</taxon>
        <taxon>Opitutales</taxon>
        <taxon>Opitutaceae</taxon>
        <taxon>Termitidicoccus</taxon>
    </lineage>
</organism>
<protein>
    <submittedName>
        <fullName evidence="1">Uncharacterized protein</fullName>
    </submittedName>
</protein>